<feature type="compositionally biased region" description="Low complexity" evidence="1">
    <location>
        <begin position="1"/>
        <end position="19"/>
    </location>
</feature>
<evidence type="ECO:0000313" key="2">
    <source>
        <dbReference type="EMBL" id="KAK2178905.1"/>
    </source>
</evidence>
<name>A0AAD9KXW4_RIDPI</name>
<proteinExistence type="predicted"/>
<comment type="caution">
    <text evidence="2">The sequence shown here is derived from an EMBL/GenBank/DDBJ whole genome shotgun (WGS) entry which is preliminary data.</text>
</comment>
<dbReference type="AlphaFoldDB" id="A0AAD9KXW4"/>
<organism evidence="2 3">
    <name type="scientific">Ridgeia piscesae</name>
    <name type="common">Tubeworm</name>
    <dbReference type="NCBI Taxonomy" id="27915"/>
    <lineage>
        <taxon>Eukaryota</taxon>
        <taxon>Metazoa</taxon>
        <taxon>Spiralia</taxon>
        <taxon>Lophotrochozoa</taxon>
        <taxon>Annelida</taxon>
        <taxon>Polychaeta</taxon>
        <taxon>Sedentaria</taxon>
        <taxon>Canalipalpata</taxon>
        <taxon>Sabellida</taxon>
        <taxon>Siboglinidae</taxon>
        <taxon>Ridgeia</taxon>
    </lineage>
</organism>
<dbReference type="Proteomes" id="UP001209878">
    <property type="component" value="Unassembled WGS sequence"/>
</dbReference>
<feature type="region of interest" description="Disordered" evidence="1">
    <location>
        <begin position="1"/>
        <end position="24"/>
    </location>
</feature>
<sequence length="111" mass="11183">MSTTDKTTGPQQGTGQQTQMPALITPQERLRIGKGKAWDLDLRGAQDTADQVRTKVRTRAHITAGTAVAGQADTAVAADAGEAVGVGEDGVDITGVGVDTTAAGVAVEPGV</sequence>
<gene>
    <name evidence="2" type="ORF">NP493_525g06043</name>
</gene>
<evidence type="ECO:0000313" key="3">
    <source>
        <dbReference type="Proteomes" id="UP001209878"/>
    </source>
</evidence>
<accession>A0AAD9KXW4</accession>
<keyword evidence="3" id="KW-1185">Reference proteome</keyword>
<reference evidence="2" key="1">
    <citation type="journal article" date="2023" name="Mol. Biol. Evol.">
        <title>Third-Generation Sequencing Reveals the Adaptive Role of the Epigenome in Three Deep-Sea Polychaetes.</title>
        <authorList>
            <person name="Perez M."/>
            <person name="Aroh O."/>
            <person name="Sun Y."/>
            <person name="Lan Y."/>
            <person name="Juniper S.K."/>
            <person name="Young C.R."/>
            <person name="Angers B."/>
            <person name="Qian P.Y."/>
        </authorList>
    </citation>
    <scope>NUCLEOTIDE SEQUENCE</scope>
    <source>
        <strain evidence="2">R07B-5</strain>
    </source>
</reference>
<protein>
    <submittedName>
        <fullName evidence="2">Uncharacterized protein</fullName>
    </submittedName>
</protein>
<dbReference type="EMBL" id="JAODUO010000525">
    <property type="protein sequence ID" value="KAK2178905.1"/>
    <property type="molecule type" value="Genomic_DNA"/>
</dbReference>
<evidence type="ECO:0000256" key="1">
    <source>
        <dbReference type="SAM" id="MobiDB-lite"/>
    </source>
</evidence>